<organism evidence="2 3">
    <name type="scientific">Streptomyces abikoensis</name>
    <dbReference type="NCBI Taxonomy" id="97398"/>
    <lineage>
        <taxon>Bacteria</taxon>
        <taxon>Bacillati</taxon>
        <taxon>Actinomycetota</taxon>
        <taxon>Actinomycetes</taxon>
        <taxon>Kitasatosporales</taxon>
        <taxon>Streptomycetaceae</taxon>
        <taxon>Streptomyces</taxon>
    </lineage>
</organism>
<name>A0ABW7TAR2_9ACTN</name>
<evidence type="ECO:0000313" key="3">
    <source>
        <dbReference type="Proteomes" id="UP001611162"/>
    </source>
</evidence>
<evidence type="ECO:0000313" key="2">
    <source>
        <dbReference type="EMBL" id="MFI0913147.1"/>
    </source>
</evidence>
<accession>A0ABW7TAR2</accession>
<dbReference type="SUPFAM" id="SSF110087">
    <property type="entry name" value="DR1885-like metal-binding protein"/>
    <property type="match status" value="1"/>
</dbReference>
<dbReference type="InterPro" id="IPR058248">
    <property type="entry name" value="Lxx211020-like"/>
</dbReference>
<comment type="caution">
    <text evidence="2">The sequence shown here is derived from an EMBL/GenBank/DDBJ whole genome shotgun (WGS) entry which is preliminary data.</text>
</comment>
<gene>
    <name evidence="2" type="ORF">ACH4TF_22170</name>
</gene>
<evidence type="ECO:0000256" key="1">
    <source>
        <dbReference type="SAM" id="MobiDB-lite"/>
    </source>
</evidence>
<dbReference type="RefSeq" id="WP_397613679.1">
    <property type="nucleotide sequence ID" value="NZ_JBIRRB010000007.1"/>
</dbReference>
<sequence>MKTPETRETPDNPETRETRETRENLFPRDSLLRTARAALVPVAACAVALGGLTAWTASGAAGRPASVTVDDGRVFQPFGIESTAAMFRLRNTGDEDDELIGVDVPTAGGAMLSRTVVKNGAGKMKMIASTTVPARGTVEMSPHELDVMVYRPPLVRVGERLPFVFRFRKSGVVRVDAVVVRPGNRPLTQH</sequence>
<dbReference type="PANTHER" id="PTHR36302">
    <property type="entry name" value="BLR7088 PROTEIN"/>
    <property type="match status" value="1"/>
</dbReference>
<protein>
    <submittedName>
        <fullName evidence="2">Copper chaperone PCu(A)C</fullName>
    </submittedName>
</protein>
<dbReference type="PANTHER" id="PTHR36302:SF1">
    <property type="entry name" value="COPPER CHAPERONE PCU(A)C"/>
    <property type="match status" value="1"/>
</dbReference>
<dbReference type="Gene3D" id="2.60.40.1890">
    <property type="entry name" value="PCu(A)C copper chaperone"/>
    <property type="match status" value="1"/>
</dbReference>
<dbReference type="EMBL" id="JBIRRB010000007">
    <property type="protein sequence ID" value="MFI0913147.1"/>
    <property type="molecule type" value="Genomic_DNA"/>
</dbReference>
<proteinExistence type="predicted"/>
<dbReference type="Proteomes" id="UP001611162">
    <property type="component" value="Unassembled WGS sequence"/>
</dbReference>
<reference evidence="2 3" key="1">
    <citation type="submission" date="2024-10" db="EMBL/GenBank/DDBJ databases">
        <title>The Natural Products Discovery Center: Release of the First 8490 Sequenced Strains for Exploring Actinobacteria Biosynthetic Diversity.</title>
        <authorList>
            <person name="Kalkreuter E."/>
            <person name="Kautsar S.A."/>
            <person name="Yang D."/>
            <person name="Bader C.D."/>
            <person name="Teijaro C.N."/>
            <person name="Fluegel L."/>
            <person name="Davis C.M."/>
            <person name="Simpson J.R."/>
            <person name="Lauterbach L."/>
            <person name="Steele A.D."/>
            <person name="Gui C."/>
            <person name="Meng S."/>
            <person name="Li G."/>
            <person name="Viehrig K."/>
            <person name="Ye F."/>
            <person name="Su P."/>
            <person name="Kiefer A.F."/>
            <person name="Nichols A."/>
            <person name="Cepeda A.J."/>
            <person name="Yan W."/>
            <person name="Fan B."/>
            <person name="Jiang Y."/>
            <person name="Adhikari A."/>
            <person name="Zheng C.-J."/>
            <person name="Schuster L."/>
            <person name="Cowan T.M."/>
            <person name="Smanski M.J."/>
            <person name="Chevrette M.G."/>
            <person name="De Carvalho L.P.S."/>
            <person name="Shen B."/>
        </authorList>
    </citation>
    <scope>NUCLEOTIDE SEQUENCE [LARGE SCALE GENOMIC DNA]</scope>
    <source>
        <strain evidence="2 3">NPDC020979</strain>
    </source>
</reference>
<dbReference type="Pfam" id="PF04314">
    <property type="entry name" value="PCuAC"/>
    <property type="match status" value="1"/>
</dbReference>
<feature type="region of interest" description="Disordered" evidence="1">
    <location>
        <begin position="1"/>
        <end position="24"/>
    </location>
</feature>
<dbReference type="InterPro" id="IPR007410">
    <property type="entry name" value="LpqE-like"/>
</dbReference>
<dbReference type="InterPro" id="IPR036182">
    <property type="entry name" value="PCuAC_sf"/>
</dbReference>
<keyword evidence="3" id="KW-1185">Reference proteome</keyword>